<name>A0AAV9K6C8_9SOLN</name>
<sequence>MEAETIVILQTLRYCKRNDLHSIIVETDSLKITKMIRHEWRILWSQAEKIQEIQELLPHVQANIQHVFREANQLADRLANEACDQNGKIQAQAYQQLSGACREILNTNKAQISSLRIRTRKISIHVQQHE</sequence>
<keyword evidence="3" id="KW-1185">Reference proteome</keyword>
<dbReference type="Gene3D" id="3.30.420.10">
    <property type="entry name" value="Ribonuclease H-like superfamily/Ribonuclease H"/>
    <property type="match status" value="1"/>
</dbReference>
<gene>
    <name evidence="2" type="ORF">R3W88_029809</name>
</gene>
<organism evidence="2 3">
    <name type="scientific">Solanum pinnatisectum</name>
    <name type="common">tansyleaf nightshade</name>
    <dbReference type="NCBI Taxonomy" id="50273"/>
    <lineage>
        <taxon>Eukaryota</taxon>
        <taxon>Viridiplantae</taxon>
        <taxon>Streptophyta</taxon>
        <taxon>Embryophyta</taxon>
        <taxon>Tracheophyta</taxon>
        <taxon>Spermatophyta</taxon>
        <taxon>Magnoliopsida</taxon>
        <taxon>eudicotyledons</taxon>
        <taxon>Gunneridae</taxon>
        <taxon>Pentapetalae</taxon>
        <taxon>asterids</taxon>
        <taxon>lamiids</taxon>
        <taxon>Solanales</taxon>
        <taxon>Solanaceae</taxon>
        <taxon>Solanoideae</taxon>
        <taxon>Solaneae</taxon>
        <taxon>Solanum</taxon>
    </lineage>
</organism>
<evidence type="ECO:0000313" key="2">
    <source>
        <dbReference type="EMBL" id="KAK4708884.1"/>
    </source>
</evidence>
<dbReference type="EMBL" id="JAWPEI010000012">
    <property type="protein sequence ID" value="KAK4708884.1"/>
    <property type="molecule type" value="Genomic_DNA"/>
</dbReference>
<dbReference type="PANTHER" id="PTHR47723">
    <property type="entry name" value="OS05G0353850 PROTEIN"/>
    <property type="match status" value="1"/>
</dbReference>
<dbReference type="Pfam" id="PF13456">
    <property type="entry name" value="RVT_3"/>
    <property type="match status" value="1"/>
</dbReference>
<dbReference type="AlphaFoldDB" id="A0AAV9K6C8"/>
<dbReference type="GO" id="GO:0003676">
    <property type="term" value="F:nucleic acid binding"/>
    <property type="evidence" value="ECO:0007669"/>
    <property type="project" value="InterPro"/>
</dbReference>
<accession>A0AAV9K6C8</accession>
<dbReference type="PANTHER" id="PTHR47723:SF24">
    <property type="entry name" value="RNASE H TYPE-1 DOMAIN-CONTAINING PROTEIN"/>
    <property type="match status" value="1"/>
</dbReference>
<proteinExistence type="predicted"/>
<dbReference type="GO" id="GO:0004523">
    <property type="term" value="F:RNA-DNA hybrid ribonuclease activity"/>
    <property type="evidence" value="ECO:0007669"/>
    <property type="project" value="InterPro"/>
</dbReference>
<dbReference type="SUPFAM" id="SSF53098">
    <property type="entry name" value="Ribonuclease H-like"/>
    <property type="match status" value="1"/>
</dbReference>
<reference evidence="2 3" key="1">
    <citation type="submission" date="2023-10" db="EMBL/GenBank/DDBJ databases">
        <title>Genome-Wide Identification Analysis in wild type Solanum Pinnatisectum Reveals Some Genes Defensing Phytophthora Infestans.</title>
        <authorList>
            <person name="Sun C."/>
        </authorList>
    </citation>
    <scope>NUCLEOTIDE SEQUENCE [LARGE SCALE GENOMIC DNA]</scope>
    <source>
        <strain evidence="2">LQN</strain>
        <tissue evidence="2">Leaf</tissue>
    </source>
</reference>
<dbReference type="Proteomes" id="UP001311915">
    <property type="component" value="Unassembled WGS sequence"/>
</dbReference>
<dbReference type="CDD" id="cd06222">
    <property type="entry name" value="RNase_H_like"/>
    <property type="match status" value="1"/>
</dbReference>
<comment type="caution">
    <text evidence="2">The sequence shown here is derived from an EMBL/GenBank/DDBJ whole genome shotgun (WGS) entry which is preliminary data.</text>
</comment>
<evidence type="ECO:0000313" key="3">
    <source>
        <dbReference type="Proteomes" id="UP001311915"/>
    </source>
</evidence>
<dbReference type="InterPro" id="IPR012337">
    <property type="entry name" value="RNaseH-like_sf"/>
</dbReference>
<dbReference type="InterPro" id="IPR044730">
    <property type="entry name" value="RNase_H-like_dom_plant"/>
</dbReference>
<protein>
    <recommendedName>
        <fullName evidence="1">RNase H type-1 domain-containing protein</fullName>
    </recommendedName>
</protein>
<feature type="domain" description="RNase H type-1" evidence="1">
    <location>
        <begin position="2"/>
        <end position="82"/>
    </location>
</feature>
<evidence type="ECO:0000259" key="1">
    <source>
        <dbReference type="Pfam" id="PF13456"/>
    </source>
</evidence>
<dbReference type="InterPro" id="IPR002156">
    <property type="entry name" value="RNaseH_domain"/>
</dbReference>
<dbReference type="InterPro" id="IPR053151">
    <property type="entry name" value="RNase_H-like"/>
</dbReference>
<dbReference type="InterPro" id="IPR036397">
    <property type="entry name" value="RNaseH_sf"/>
</dbReference>